<feature type="transmembrane region" description="Helical" evidence="1">
    <location>
        <begin position="197"/>
        <end position="218"/>
    </location>
</feature>
<protein>
    <submittedName>
        <fullName evidence="2">NADH dehydrogenase subunit 2</fullName>
    </submittedName>
</protein>
<organism evidence="2">
    <name type="scientific">Pristionchus pacificus</name>
    <name type="common">Parasitic nematode worm</name>
    <dbReference type="NCBI Taxonomy" id="54126"/>
    <lineage>
        <taxon>Eukaryota</taxon>
        <taxon>Metazoa</taxon>
        <taxon>Ecdysozoa</taxon>
        <taxon>Nematoda</taxon>
        <taxon>Chromadorea</taxon>
        <taxon>Rhabditida</taxon>
        <taxon>Rhabditina</taxon>
        <taxon>Diplogasteromorpha</taxon>
        <taxon>Diplogasteroidea</taxon>
        <taxon>Neodiplogasteridae</taxon>
        <taxon>Pristionchus</taxon>
    </lineage>
</organism>
<feature type="transmembrane region" description="Helical" evidence="1">
    <location>
        <begin position="263"/>
        <end position="280"/>
    </location>
</feature>
<dbReference type="EMBL" id="JF414117">
    <property type="protein sequence ID" value="ADZ52292.1"/>
    <property type="molecule type" value="Genomic_DNA"/>
</dbReference>
<keyword evidence="1" id="KW-0812">Transmembrane</keyword>
<name>F2YQ30_PRIPA</name>
<accession>F2YQ30</accession>
<dbReference type="AlphaFoldDB" id="F2YQ30"/>
<proteinExistence type="predicted"/>
<sequence length="281" mass="33722">MMIFMISFVLFLSLLSLMTNNMIIWWSVFLMMTVVFIFLNKNVKSYSSLINYFVIQESLGLMFLLMNFGIFQFFIIMMKIGVAPLHFWIFSITNNIFSYNLMWFLTFQKLPFLLILVQIFWLGGLMLLFFGLMVCYLQMFSLKNYKNLLVLSSTESFNWIIMGVFMSLINSVYLFIYYMILMVMLINKFSKSSSNWLNWETILVFLNMPFSVTFFVKIFSLSEIFKFNTIMMLVMLMMMFLSALTFSYWLINMSVKFYDKNQMNNNYFYFLLYPLMLISII</sequence>
<feature type="transmembrane region" description="Helical" evidence="1">
    <location>
        <begin position="112"/>
        <end position="139"/>
    </location>
</feature>
<feature type="transmembrane region" description="Helical" evidence="1">
    <location>
        <begin position="59"/>
        <end position="80"/>
    </location>
</feature>
<geneLocation type="mitochondrion" evidence="2"/>
<keyword evidence="1" id="KW-1133">Transmembrane helix</keyword>
<reference evidence="2" key="1">
    <citation type="journal article" date="2011" name="Mol. Biol. Evol.">
        <title>Mutation Rates and Intraspecific Divergence of the Mitochondrial Genome of Pristionchus pacificus.</title>
        <authorList>
            <person name="Molnar R.I."/>
            <person name="Bartelmes G."/>
            <person name="Dinkelacker I."/>
            <person name="Witte H."/>
            <person name="Sommer R.J."/>
        </authorList>
    </citation>
    <scope>NUCLEOTIDE SEQUENCE</scope>
    <source>
        <strain evidence="2">PS312 California</strain>
    </source>
</reference>
<feature type="transmembrane region" description="Helical" evidence="1">
    <location>
        <begin position="159"/>
        <end position="185"/>
    </location>
</feature>
<keyword evidence="2" id="KW-0496">Mitochondrion</keyword>
<evidence type="ECO:0000256" key="1">
    <source>
        <dbReference type="SAM" id="Phobius"/>
    </source>
</evidence>
<keyword evidence="1" id="KW-0472">Membrane</keyword>
<feature type="transmembrane region" description="Helical" evidence="1">
    <location>
        <begin position="6"/>
        <end position="39"/>
    </location>
</feature>
<feature type="transmembrane region" description="Helical" evidence="1">
    <location>
        <begin position="230"/>
        <end position="251"/>
    </location>
</feature>
<gene>
    <name evidence="2" type="primary">nad2</name>
</gene>
<feature type="transmembrane region" description="Helical" evidence="1">
    <location>
        <begin position="86"/>
        <end position="105"/>
    </location>
</feature>
<evidence type="ECO:0000313" key="2">
    <source>
        <dbReference type="EMBL" id="ADZ52292.1"/>
    </source>
</evidence>